<dbReference type="PANTHER" id="PTHR43685:SF2">
    <property type="entry name" value="GLYCOSYLTRANSFERASE 2-LIKE DOMAIN-CONTAINING PROTEIN"/>
    <property type="match status" value="1"/>
</dbReference>
<evidence type="ECO:0000313" key="2">
    <source>
        <dbReference type="EMBL" id="GAG23388.1"/>
    </source>
</evidence>
<dbReference type="InterPro" id="IPR001173">
    <property type="entry name" value="Glyco_trans_2-like"/>
</dbReference>
<organism evidence="2">
    <name type="scientific">marine sediment metagenome</name>
    <dbReference type="NCBI Taxonomy" id="412755"/>
    <lineage>
        <taxon>unclassified sequences</taxon>
        <taxon>metagenomes</taxon>
        <taxon>ecological metagenomes</taxon>
    </lineage>
</organism>
<feature type="non-terminal residue" evidence="2">
    <location>
        <position position="85"/>
    </location>
</feature>
<comment type="caution">
    <text evidence="2">The sequence shown here is derived from an EMBL/GenBank/DDBJ whole genome shotgun (WGS) entry which is preliminary data.</text>
</comment>
<dbReference type="AlphaFoldDB" id="X0WFS1"/>
<dbReference type="PANTHER" id="PTHR43685">
    <property type="entry name" value="GLYCOSYLTRANSFERASE"/>
    <property type="match status" value="1"/>
</dbReference>
<dbReference type="InterPro" id="IPR029044">
    <property type="entry name" value="Nucleotide-diphossugar_trans"/>
</dbReference>
<name>X0WFS1_9ZZZZ</name>
<feature type="domain" description="Glycosyltransferase 2-like" evidence="1">
    <location>
        <begin position="27"/>
        <end position="78"/>
    </location>
</feature>
<proteinExistence type="predicted"/>
<dbReference type="SUPFAM" id="SSF53448">
    <property type="entry name" value="Nucleotide-diphospho-sugar transferases"/>
    <property type="match status" value="1"/>
</dbReference>
<dbReference type="InterPro" id="IPR050834">
    <property type="entry name" value="Glycosyltransf_2"/>
</dbReference>
<evidence type="ECO:0000259" key="1">
    <source>
        <dbReference type="Pfam" id="PF00535"/>
    </source>
</evidence>
<dbReference type="EMBL" id="BARS01038505">
    <property type="protein sequence ID" value="GAG23388.1"/>
    <property type="molecule type" value="Genomic_DNA"/>
</dbReference>
<dbReference type="Gene3D" id="3.90.550.10">
    <property type="entry name" value="Spore Coat Polysaccharide Biosynthesis Protein SpsA, Chain A"/>
    <property type="match status" value="1"/>
</dbReference>
<accession>X0WFS1</accession>
<sequence length="85" mass="9444">MNISSPCEKTPIQTDNSVAEKIQPLVSIQIVTWNRKKELVRAIESTLNQTYPNVEIVVVDNASTDGTAQAIAQQFPQVRLGQLHK</sequence>
<dbReference type="Pfam" id="PF00535">
    <property type="entry name" value="Glycos_transf_2"/>
    <property type="match status" value="1"/>
</dbReference>
<reference evidence="2" key="1">
    <citation type="journal article" date="2014" name="Front. Microbiol.">
        <title>High frequency of phylogenetically diverse reductive dehalogenase-homologous genes in deep subseafloor sedimentary metagenomes.</title>
        <authorList>
            <person name="Kawai M."/>
            <person name="Futagami T."/>
            <person name="Toyoda A."/>
            <person name="Takaki Y."/>
            <person name="Nishi S."/>
            <person name="Hori S."/>
            <person name="Arai W."/>
            <person name="Tsubouchi T."/>
            <person name="Morono Y."/>
            <person name="Uchiyama I."/>
            <person name="Ito T."/>
            <person name="Fujiyama A."/>
            <person name="Inagaki F."/>
            <person name="Takami H."/>
        </authorList>
    </citation>
    <scope>NUCLEOTIDE SEQUENCE</scope>
    <source>
        <strain evidence="2">Expedition CK06-06</strain>
    </source>
</reference>
<gene>
    <name evidence="2" type="ORF">S01H1_58916</name>
</gene>
<protein>
    <recommendedName>
        <fullName evidence="1">Glycosyltransferase 2-like domain-containing protein</fullName>
    </recommendedName>
</protein>